<organism evidence="2 3">
    <name type="scientific">Acer saccharum</name>
    <name type="common">Sugar maple</name>
    <dbReference type="NCBI Taxonomy" id="4024"/>
    <lineage>
        <taxon>Eukaryota</taxon>
        <taxon>Viridiplantae</taxon>
        <taxon>Streptophyta</taxon>
        <taxon>Embryophyta</taxon>
        <taxon>Tracheophyta</taxon>
        <taxon>Spermatophyta</taxon>
        <taxon>Magnoliopsida</taxon>
        <taxon>eudicotyledons</taxon>
        <taxon>Gunneridae</taxon>
        <taxon>Pentapetalae</taxon>
        <taxon>rosids</taxon>
        <taxon>malvids</taxon>
        <taxon>Sapindales</taxon>
        <taxon>Sapindaceae</taxon>
        <taxon>Hippocastanoideae</taxon>
        <taxon>Acereae</taxon>
        <taxon>Acer</taxon>
    </lineage>
</organism>
<evidence type="ECO:0000313" key="3">
    <source>
        <dbReference type="Proteomes" id="UP001168877"/>
    </source>
</evidence>
<feature type="compositionally biased region" description="Basic and acidic residues" evidence="1">
    <location>
        <begin position="92"/>
        <end position="104"/>
    </location>
</feature>
<dbReference type="AlphaFoldDB" id="A0AA39W557"/>
<evidence type="ECO:0000256" key="1">
    <source>
        <dbReference type="SAM" id="MobiDB-lite"/>
    </source>
</evidence>
<proteinExistence type="predicted"/>
<keyword evidence="3" id="KW-1185">Reference proteome</keyword>
<reference evidence="2" key="2">
    <citation type="submission" date="2023-06" db="EMBL/GenBank/DDBJ databases">
        <authorList>
            <person name="Swenson N.G."/>
            <person name="Wegrzyn J.L."/>
            <person name="Mcevoy S.L."/>
        </authorList>
    </citation>
    <scope>NUCLEOTIDE SEQUENCE</scope>
    <source>
        <strain evidence="2">NS2018</strain>
        <tissue evidence="2">Leaf</tissue>
    </source>
</reference>
<sequence length="139" mass="15701">MISPALNEVVKIVEEAKAGLIHEAEVVQDSTTPGLCVKCAVKSVILPTFATIVSIKHTLETLLGSLHLKEMLLIKLNTLMTFLIRCWKAKTKKEERRISGKEEMLEGEDEERRRKKQRRGRIGGEEEMLEGKDEERSSG</sequence>
<accession>A0AA39W557</accession>
<feature type="region of interest" description="Disordered" evidence="1">
    <location>
        <begin position="92"/>
        <end position="139"/>
    </location>
</feature>
<comment type="caution">
    <text evidence="2">The sequence shown here is derived from an EMBL/GenBank/DDBJ whole genome shotgun (WGS) entry which is preliminary data.</text>
</comment>
<dbReference type="Proteomes" id="UP001168877">
    <property type="component" value="Unassembled WGS sequence"/>
</dbReference>
<reference evidence="2" key="1">
    <citation type="journal article" date="2022" name="Plant J.">
        <title>Strategies of tolerance reflected in two North American maple genomes.</title>
        <authorList>
            <person name="McEvoy S.L."/>
            <person name="Sezen U.U."/>
            <person name="Trouern-Trend A."/>
            <person name="McMahon S.M."/>
            <person name="Schaberg P.G."/>
            <person name="Yang J."/>
            <person name="Wegrzyn J.L."/>
            <person name="Swenson N.G."/>
        </authorList>
    </citation>
    <scope>NUCLEOTIDE SEQUENCE</scope>
    <source>
        <strain evidence="2">NS2018</strain>
    </source>
</reference>
<evidence type="ECO:0000313" key="2">
    <source>
        <dbReference type="EMBL" id="KAK0602758.1"/>
    </source>
</evidence>
<dbReference type="EMBL" id="JAUESC010000003">
    <property type="protein sequence ID" value="KAK0602758.1"/>
    <property type="molecule type" value="Genomic_DNA"/>
</dbReference>
<gene>
    <name evidence="2" type="ORF">LWI29_036734</name>
</gene>
<feature type="compositionally biased region" description="Basic and acidic residues" evidence="1">
    <location>
        <begin position="129"/>
        <end position="139"/>
    </location>
</feature>
<protein>
    <submittedName>
        <fullName evidence="2">Uncharacterized protein</fullName>
    </submittedName>
</protein>
<name>A0AA39W557_ACESA</name>